<accession>A0A3A9ZK96</accession>
<protein>
    <recommendedName>
        <fullName evidence="3">Flavin reductase</fullName>
    </recommendedName>
</protein>
<evidence type="ECO:0008006" key="3">
    <source>
        <dbReference type="Google" id="ProtNLM"/>
    </source>
</evidence>
<dbReference type="Proteomes" id="UP000281726">
    <property type="component" value="Unassembled WGS sequence"/>
</dbReference>
<dbReference type="EMBL" id="RBAK01000003">
    <property type="protein sequence ID" value="RKN48713.1"/>
    <property type="molecule type" value="Genomic_DNA"/>
</dbReference>
<keyword evidence="2" id="KW-1185">Reference proteome</keyword>
<evidence type="ECO:0000313" key="1">
    <source>
        <dbReference type="EMBL" id="RKN48713.1"/>
    </source>
</evidence>
<name>A0A3A9ZK96_9ACTN</name>
<organism evidence="1 2">
    <name type="scientific">Micromonospora endolithica</name>
    <dbReference type="NCBI Taxonomy" id="230091"/>
    <lineage>
        <taxon>Bacteria</taxon>
        <taxon>Bacillati</taxon>
        <taxon>Actinomycetota</taxon>
        <taxon>Actinomycetes</taxon>
        <taxon>Micromonosporales</taxon>
        <taxon>Micromonosporaceae</taxon>
        <taxon>Micromonospora</taxon>
    </lineage>
</organism>
<dbReference type="OrthoDB" id="3393036at2"/>
<reference evidence="1 2" key="1">
    <citation type="journal article" date="2004" name="Syst. Appl. Microbiol.">
        <title>Cryptoendolithic actinomycetes from antarctic sandstone rock samples: Micromonospora endolithica sp. nov. and two isolates related to Micromonospora coerulea Jensen 1932.</title>
        <authorList>
            <person name="Hirsch P."/>
            <person name="Mevs U."/>
            <person name="Kroppenstedt R.M."/>
            <person name="Schumann P."/>
            <person name="Stackebrandt E."/>
        </authorList>
    </citation>
    <scope>NUCLEOTIDE SEQUENCE [LARGE SCALE GENOMIC DNA]</scope>
    <source>
        <strain evidence="1 2">JCM 12677</strain>
    </source>
</reference>
<proteinExistence type="predicted"/>
<sequence>MPQPPGWTCTGCGAEWPCATKQSQLLAEFGGASAGLAVYLGSCLVAAVQDLPTLPLAGARNRFLGWLPRSRI</sequence>
<evidence type="ECO:0000313" key="2">
    <source>
        <dbReference type="Proteomes" id="UP000281726"/>
    </source>
</evidence>
<dbReference type="AlphaFoldDB" id="A0A3A9ZK96"/>
<comment type="caution">
    <text evidence="1">The sequence shown here is derived from an EMBL/GenBank/DDBJ whole genome shotgun (WGS) entry which is preliminary data.</text>
</comment>
<gene>
    <name evidence="1" type="ORF">D7223_11375</name>
</gene>